<reference evidence="3 4" key="1">
    <citation type="submission" date="2023-12" db="EMBL/GenBank/DDBJ databases">
        <title>Gut-associated functions are favored during microbiome assembly across C. elegans life.</title>
        <authorList>
            <person name="Zimmermann J."/>
        </authorList>
    </citation>
    <scope>NUCLEOTIDE SEQUENCE [LARGE SCALE GENOMIC DNA]</scope>
    <source>
        <strain evidence="3 4">JUb134</strain>
    </source>
</reference>
<dbReference type="Pfam" id="PF06863">
    <property type="entry name" value="DUF1254"/>
    <property type="match status" value="1"/>
</dbReference>
<feature type="domain" description="DUF1254" evidence="2">
    <location>
        <begin position="94"/>
        <end position="204"/>
    </location>
</feature>
<dbReference type="Gene3D" id="2.60.40.1610">
    <property type="entry name" value="Domain of unknown function DUF1254"/>
    <property type="match status" value="1"/>
</dbReference>
<dbReference type="Gene3D" id="1.10.3360.10">
    <property type="entry name" value="VPA0735-like domain"/>
    <property type="match status" value="1"/>
</dbReference>
<comment type="caution">
    <text evidence="3">The sequence shown here is derived from an EMBL/GenBank/DDBJ whole genome shotgun (WGS) entry which is preliminary data.</text>
</comment>
<dbReference type="Pfam" id="PF06742">
    <property type="entry name" value="DUF1214"/>
    <property type="match status" value="1"/>
</dbReference>
<name>A0ABU8Q4M1_9SPHN</name>
<dbReference type="SUPFAM" id="SSF160935">
    <property type="entry name" value="VPA0735-like"/>
    <property type="match status" value="1"/>
</dbReference>
<dbReference type="PANTHER" id="PTHR36509:SF3">
    <property type="entry name" value="SIGNAL PEPTIDE PROTEIN"/>
    <property type="match status" value="1"/>
</dbReference>
<dbReference type="Proteomes" id="UP001380365">
    <property type="component" value="Unassembled WGS sequence"/>
</dbReference>
<dbReference type="EMBL" id="JBBGZA010000001">
    <property type="protein sequence ID" value="MEJ5094687.1"/>
    <property type="molecule type" value="Genomic_DNA"/>
</dbReference>
<dbReference type="InterPro" id="IPR010679">
    <property type="entry name" value="DUF1254"/>
</dbReference>
<dbReference type="InterPro" id="IPR010621">
    <property type="entry name" value="DUF1214"/>
</dbReference>
<dbReference type="InterPro" id="IPR037050">
    <property type="entry name" value="DUF1254_sf"/>
</dbReference>
<keyword evidence="4" id="KW-1185">Reference proteome</keyword>
<evidence type="ECO:0000313" key="4">
    <source>
        <dbReference type="Proteomes" id="UP001380365"/>
    </source>
</evidence>
<feature type="domain" description="DUF1214" evidence="1">
    <location>
        <begin position="352"/>
        <end position="457"/>
    </location>
</feature>
<dbReference type="RefSeq" id="WP_132883581.1">
    <property type="nucleotide sequence ID" value="NZ_JBBGZA010000001.1"/>
</dbReference>
<sequence>MTNTALQSASATGEHYSAQNSRIGALAPDRQGLPDQATIDLLYAERDFQRACQCYLWALPIVSYAQWQNQHETVFGAQDGDIVQYVSVRDKLGLITANATTPYVIGFANTQRTGPLIIDFPAGETAGGVGDFWERSMSDCGLTGPDLGKGGRYVILGPGQEAPPEAGADYEVRSDTFNVFHAFRILTTDPAEAERILNAYQVYPASEVGHPRKTRIVHPDGRPWSGTQPVGMAYWERLNEILQIEPVKEEDRLFMAMLKPLGIEKGKPFRPDAGQARALEEGARIGQLMAIANSFDKRFDTAAYGGHWDRAVNVAMSQQSEHYSQLDERASWFYEAVGLSEGMTTHTPGQGQAYLSAYRDAQGQWFDGGRRYRLHVPADVPAAQWWSVAVYDIETRCFIDTPYDKAEIGSRSELVTNPDGSVDLVFGPEPPTDAPEANWLPTVAGRAWFTYFRLYAPLAPYFDASWHLPDIEMLD</sequence>
<proteinExistence type="predicted"/>
<dbReference type="Gene3D" id="2.60.120.600">
    <property type="entry name" value="Domain of unknown function DUF1214, C-terminal domain"/>
    <property type="match status" value="1"/>
</dbReference>
<evidence type="ECO:0000259" key="2">
    <source>
        <dbReference type="Pfam" id="PF06863"/>
    </source>
</evidence>
<dbReference type="InterPro" id="IPR037049">
    <property type="entry name" value="DUF1214_C_sf"/>
</dbReference>
<evidence type="ECO:0000259" key="1">
    <source>
        <dbReference type="Pfam" id="PF06742"/>
    </source>
</evidence>
<gene>
    <name evidence="3" type="ORF">WH159_09060</name>
</gene>
<accession>A0ABU8Q4M1</accession>
<protein>
    <submittedName>
        <fullName evidence="3">DUF1254 domain-containing protein</fullName>
    </submittedName>
</protein>
<organism evidence="3 4">
    <name type="scientific">Sphingomonas molluscorum</name>
    <dbReference type="NCBI Taxonomy" id="418184"/>
    <lineage>
        <taxon>Bacteria</taxon>
        <taxon>Pseudomonadati</taxon>
        <taxon>Pseudomonadota</taxon>
        <taxon>Alphaproteobacteria</taxon>
        <taxon>Sphingomonadales</taxon>
        <taxon>Sphingomonadaceae</taxon>
        <taxon>Sphingomonas</taxon>
    </lineage>
</organism>
<evidence type="ECO:0000313" key="3">
    <source>
        <dbReference type="EMBL" id="MEJ5094687.1"/>
    </source>
</evidence>
<dbReference type="PANTHER" id="PTHR36509">
    <property type="entry name" value="BLL3101 PROTEIN"/>
    <property type="match status" value="1"/>
</dbReference>